<sequence length="493" mass="55537">MDLDGIAFTVPQLEILAKNFLVPGKASSSVSDIYGRAVSEFLEYIKAESRLSEIEEGQTSTLAQQTTIAPVVKTQASNTAAGVTAPSIKPKSIGNSLSIPTRATLLDSAKIVPFDSSPSTALSFLDSPEAVVYKENYNRDVEYENETILQMDNISQGYDEKEEEIIAAGIGIIEGLKMKGAIPFQSFSTTFSSTRFLKGFYNSNEGDIYNKTIFTVNEREDHQKFTPLTEMTWCKCIEVVFEAVPSSILQMFALILASEKNTGAIFSILVSAATIGFSSAMITYDWDTSPTQRNNSSFFYGFVPDKARSGCEAGGVSFLFTVLLSVVASFVSVSLYMNHEVGDDNKIDDKTLQYILGILYAVWLVSGILFLSVIKKSYYHTFYSFDTTSAFNRRTVINLRPDQEDTKHIIFFDHQDTYISWGGEHLRPWTLKNWDRWEEEKPAWFTDTWIDCVPNDYILYKWRVKYKKTKGRVDDDAERQRRRVTRLLGGVKA</sequence>
<evidence type="ECO:0000256" key="1">
    <source>
        <dbReference type="SAM" id="Phobius"/>
    </source>
</evidence>
<comment type="caution">
    <text evidence="2">The sequence shown here is derived from an EMBL/GenBank/DDBJ whole genome shotgun (WGS) entry which is preliminary data.</text>
</comment>
<evidence type="ECO:0000313" key="2">
    <source>
        <dbReference type="EMBL" id="GMH99356.1"/>
    </source>
</evidence>
<dbReference type="Proteomes" id="UP001165122">
    <property type="component" value="Unassembled WGS sequence"/>
</dbReference>
<gene>
    <name evidence="2" type="ORF">TrLO_g14569</name>
</gene>
<organism evidence="2 3">
    <name type="scientific">Triparma laevis f. longispina</name>
    <dbReference type="NCBI Taxonomy" id="1714387"/>
    <lineage>
        <taxon>Eukaryota</taxon>
        <taxon>Sar</taxon>
        <taxon>Stramenopiles</taxon>
        <taxon>Ochrophyta</taxon>
        <taxon>Bolidophyceae</taxon>
        <taxon>Parmales</taxon>
        <taxon>Triparmaceae</taxon>
        <taxon>Triparma</taxon>
    </lineage>
</organism>
<protein>
    <submittedName>
        <fullName evidence="2">Uncharacterized protein</fullName>
    </submittedName>
</protein>
<accession>A0A9W7BXK5</accession>
<dbReference type="EMBL" id="BRXW01000009">
    <property type="protein sequence ID" value="GMH99356.1"/>
    <property type="molecule type" value="Genomic_DNA"/>
</dbReference>
<keyword evidence="1" id="KW-0812">Transmembrane</keyword>
<evidence type="ECO:0000313" key="3">
    <source>
        <dbReference type="Proteomes" id="UP001165122"/>
    </source>
</evidence>
<keyword evidence="1" id="KW-0472">Membrane</keyword>
<dbReference type="AlphaFoldDB" id="A0A9W7BXK5"/>
<keyword evidence="3" id="KW-1185">Reference proteome</keyword>
<name>A0A9W7BXK5_9STRA</name>
<feature type="transmembrane region" description="Helical" evidence="1">
    <location>
        <begin position="316"/>
        <end position="337"/>
    </location>
</feature>
<feature type="transmembrane region" description="Helical" evidence="1">
    <location>
        <begin position="352"/>
        <end position="374"/>
    </location>
</feature>
<feature type="transmembrane region" description="Helical" evidence="1">
    <location>
        <begin position="264"/>
        <end position="284"/>
    </location>
</feature>
<proteinExistence type="predicted"/>
<reference evidence="3" key="1">
    <citation type="journal article" date="2023" name="Commun. Biol.">
        <title>Genome analysis of Parmales, the sister group of diatoms, reveals the evolutionary specialization of diatoms from phago-mixotrophs to photoautotrophs.</title>
        <authorList>
            <person name="Ban H."/>
            <person name="Sato S."/>
            <person name="Yoshikawa S."/>
            <person name="Yamada K."/>
            <person name="Nakamura Y."/>
            <person name="Ichinomiya M."/>
            <person name="Sato N."/>
            <person name="Blanc-Mathieu R."/>
            <person name="Endo H."/>
            <person name="Kuwata A."/>
            <person name="Ogata H."/>
        </authorList>
    </citation>
    <scope>NUCLEOTIDE SEQUENCE [LARGE SCALE GENOMIC DNA]</scope>
    <source>
        <strain evidence="3">NIES 3700</strain>
    </source>
</reference>
<keyword evidence="1" id="KW-1133">Transmembrane helix</keyword>